<dbReference type="Proteomes" id="UP000246740">
    <property type="component" value="Unassembled WGS sequence"/>
</dbReference>
<feature type="region of interest" description="Disordered" evidence="1">
    <location>
        <begin position="50"/>
        <end position="77"/>
    </location>
</feature>
<evidence type="ECO:0000313" key="2">
    <source>
        <dbReference type="EMBL" id="PWY97717.1"/>
    </source>
</evidence>
<gene>
    <name evidence="2" type="ORF">BCV70DRAFT_44536</name>
</gene>
<evidence type="ECO:0000313" key="3">
    <source>
        <dbReference type="Proteomes" id="UP000246740"/>
    </source>
</evidence>
<proteinExistence type="predicted"/>
<keyword evidence="3" id="KW-1185">Reference proteome</keyword>
<sequence length="183" mass="20040">MAERARLSRLAGGSGEGVVQFSTTVQCLGSPGSSIRAGCQPFHLASVTLRNSEPKPRKTPASSRVLYTTSSKPSPQRAVGAVASDDHAADCRHRAVRAQQSLFSFSLCSRKRSNIYSSMLDQNINVHFLPCRVFRLPHFLRKVFETLGSLALRDPRHREALFTSVTELLATDSTDSQAYCDLG</sequence>
<organism evidence="2 3">
    <name type="scientific">Testicularia cyperi</name>
    <dbReference type="NCBI Taxonomy" id="1882483"/>
    <lineage>
        <taxon>Eukaryota</taxon>
        <taxon>Fungi</taxon>
        <taxon>Dikarya</taxon>
        <taxon>Basidiomycota</taxon>
        <taxon>Ustilaginomycotina</taxon>
        <taxon>Ustilaginomycetes</taxon>
        <taxon>Ustilaginales</taxon>
        <taxon>Anthracoideaceae</taxon>
        <taxon>Testicularia</taxon>
    </lineage>
</organism>
<dbReference type="AlphaFoldDB" id="A0A317XIP9"/>
<dbReference type="InParanoid" id="A0A317XIP9"/>
<dbReference type="EMBL" id="KZ819202">
    <property type="protein sequence ID" value="PWY97717.1"/>
    <property type="molecule type" value="Genomic_DNA"/>
</dbReference>
<name>A0A317XIP9_9BASI</name>
<protein>
    <submittedName>
        <fullName evidence="2">Uncharacterized protein</fullName>
    </submittedName>
</protein>
<accession>A0A317XIP9</accession>
<feature type="compositionally biased region" description="Polar residues" evidence="1">
    <location>
        <begin position="60"/>
        <end position="74"/>
    </location>
</feature>
<reference evidence="2 3" key="1">
    <citation type="journal article" date="2018" name="Mol. Biol. Evol.">
        <title>Broad Genomic Sampling Reveals a Smut Pathogenic Ancestry of the Fungal Clade Ustilaginomycotina.</title>
        <authorList>
            <person name="Kijpornyongpan T."/>
            <person name="Mondo S.J."/>
            <person name="Barry K."/>
            <person name="Sandor L."/>
            <person name="Lee J."/>
            <person name="Lipzen A."/>
            <person name="Pangilinan J."/>
            <person name="LaButti K."/>
            <person name="Hainaut M."/>
            <person name="Henrissat B."/>
            <person name="Grigoriev I.V."/>
            <person name="Spatafora J.W."/>
            <person name="Aime M.C."/>
        </authorList>
    </citation>
    <scope>NUCLEOTIDE SEQUENCE [LARGE SCALE GENOMIC DNA]</scope>
    <source>
        <strain evidence="2 3">MCA 3645</strain>
    </source>
</reference>
<evidence type="ECO:0000256" key="1">
    <source>
        <dbReference type="SAM" id="MobiDB-lite"/>
    </source>
</evidence>